<dbReference type="EMBL" id="CVRI01000029">
    <property type="protein sequence ID" value="CRK92493.1"/>
    <property type="molecule type" value="Genomic_DNA"/>
</dbReference>
<accession>A0A1J1HWU9</accession>
<protein>
    <submittedName>
        <fullName evidence="1">CLUMA_CG006062, isoform A</fullName>
    </submittedName>
</protein>
<keyword evidence="2" id="KW-1185">Reference proteome</keyword>
<evidence type="ECO:0000313" key="1">
    <source>
        <dbReference type="EMBL" id="CRK92493.1"/>
    </source>
</evidence>
<gene>
    <name evidence="1" type="ORF">CLUMA_CG006062</name>
</gene>
<dbReference type="AlphaFoldDB" id="A0A1J1HWU9"/>
<organism evidence="1 2">
    <name type="scientific">Clunio marinus</name>
    <dbReference type="NCBI Taxonomy" id="568069"/>
    <lineage>
        <taxon>Eukaryota</taxon>
        <taxon>Metazoa</taxon>
        <taxon>Ecdysozoa</taxon>
        <taxon>Arthropoda</taxon>
        <taxon>Hexapoda</taxon>
        <taxon>Insecta</taxon>
        <taxon>Pterygota</taxon>
        <taxon>Neoptera</taxon>
        <taxon>Endopterygota</taxon>
        <taxon>Diptera</taxon>
        <taxon>Nematocera</taxon>
        <taxon>Chironomoidea</taxon>
        <taxon>Chironomidae</taxon>
        <taxon>Clunio</taxon>
    </lineage>
</organism>
<reference evidence="1 2" key="1">
    <citation type="submission" date="2015-04" db="EMBL/GenBank/DDBJ databases">
        <authorList>
            <person name="Syromyatnikov M.Y."/>
            <person name="Popov V.N."/>
        </authorList>
    </citation>
    <scope>NUCLEOTIDE SEQUENCE [LARGE SCALE GENOMIC DNA]</scope>
</reference>
<proteinExistence type="predicted"/>
<dbReference type="Proteomes" id="UP000183832">
    <property type="component" value="Unassembled WGS sequence"/>
</dbReference>
<name>A0A1J1HWU9_9DIPT</name>
<sequence length="76" mass="9019">MKEKMFRFPYLTQLFSLILKIFLTKKLFFGRDCESKNSSLSSCENFFIDQKCSKLHERTFYIQTTSKLTSLTTLKS</sequence>
<evidence type="ECO:0000313" key="2">
    <source>
        <dbReference type="Proteomes" id="UP000183832"/>
    </source>
</evidence>